<feature type="binding site" evidence="7">
    <location>
        <position position="109"/>
    </location>
    <ligand>
        <name>NADPH</name>
        <dbReference type="ChEBI" id="CHEBI:57783"/>
    </ligand>
</feature>
<dbReference type="EC" id="1.1.1.94" evidence="7"/>
<dbReference type="GO" id="GO:0141152">
    <property type="term" value="F:glycerol-3-phosphate dehydrogenase (NAD+) activity"/>
    <property type="evidence" value="ECO:0007669"/>
    <property type="project" value="RHEA"/>
</dbReference>
<dbReference type="GO" id="GO:0005975">
    <property type="term" value="P:carbohydrate metabolic process"/>
    <property type="evidence" value="ECO:0007669"/>
    <property type="project" value="InterPro"/>
</dbReference>
<dbReference type="Gene3D" id="1.10.1040.10">
    <property type="entry name" value="N-(1-d-carboxylethyl)-l-norvaline Dehydrogenase, domain 2"/>
    <property type="match status" value="1"/>
</dbReference>
<dbReference type="GO" id="GO:0008654">
    <property type="term" value="P:phospholipid biosynthetic process"/>
    <property type="evidence" value="ECO:0007669"/>
    <property type="project" value="UniProtKB-KW"/>
</dbReference>
<evidence type="ECO:0000313" key="15">
    <source>
        <dbReference type="Proteomes" id="UP000177583"/>
    </source>
</evidence>
<keyword evidence="4 7" id="KW-0443">Lipid metabolism</keyword>
<keyword evidence="5 7" id="KW-0594">Phospholipid biosynthesis</keyword>
<dbReference type="GO" id="GO:0141153">
    <property type="term" value="F:glycerol-3-phosphate dehydrogenase (NADP+) activity"/>
    <property type="evidence" value="ECO:0007669"/>
    <property type="project" value="RHEA"/>
</dbReference>
<feature type="binding site" evidence="7">
    <location>
        <position position="193"/>
    </location>
    <ligand>
        <name>sn-glycerol 3-phosphate</name>
        <dbReference type="ChEBI" id="CHEBI:57597"/>
    </ligand>
</feature>
<feature type="binding site" evidence="9">
    <location>
        <position position="38"/>
    </location>
    <ligand>
        <name>NAD(+)</name>
        <dbReference type="ChEBI" id="CHEBI:57540"/>
    </ligand>
</feature>
<dbReference type="PANTHER" id="PTHR11728:SF1">
    <property type="entry name" value="GLYCEROL-3-PHOSPHATE DEHYDROGENASE [NAD(+)] 2, CHLOROPLASTIC"/>
    <property type="match status" value="1"/>
</dbReference>
<comment type="similarity">
    <text evidence="1 7 10">Belongs to the NAD-dependent glycerol-3-phosphate dehydrogenase family.</text>
</comment>
<reference evidence="14 15" key="1">
    <citation type="journal article" date="2016" name="Nat. Commun.">
        <title>Thousands of microbial genomes shed light on interconnected biogeochemical processes in an aquifer system.</title>
        <authorList>
            <person name="Anantharaman K."/>
            <person name="Brown C.T."/>
            <person name="Hug L.A."/>
            <person name="Sharon I."/>
            <person name="Castelle C.J."/>
            <person name="Probst A.J."/>
            <person name="Thomas B.C."/>
            <person name="Singh A."/>
            <person name="Wilkins M.J."/>
            <person name="Karaoz U."/>
            <person name="Brodie E.L."/>
            <person name="Williams K.H."/>
            <person name="Hubbard S.S."/>
            <person name="Banfield J.F."/>
        </authorList>
    </citation>
    <scope>NUCLEOTIDE SEQUENCE [LARGE SCALE GENOMIC DNA]</scope>
</reference>
<comment type="caution">
    <text evidence="14">The sequence shown here is derived from an EMBL/GenBank/DDBJ whole genome shotgun (WGS) entry which is preliminary data.</text>
</comment>
<dbReference type="Pfam" id="PF07479">
    <property type="entry name" value="NAD_Gly3P_dh_C"/>
    <property type="match status" value="1"/>
</dbReference>
<keyword evidence="7" id="KW-0547">Nucleotide-binding</keyword>
<dbReference type="GO" id="GO:0051287">
    <property type="term" value="F:NAD binding"/>
    <property type="evidence" value="ECO:0007669"/>
    <property type="project" value="InterPro"/>
</dbReference>
<dbReference type="InterPro" id="IPR006109">
    <property type="entry name" value="G3P_DH_NAD-dep_C"/>
</dbReference>
<dbReference type="GO" id="GO:0046168">
    <property type="term" value="P:glycerol-3-phosphate catabolic process"/>
    <property type="evidence" value="ECO:0007669"/>
    <property type="project" value="InterPro"/>
</dbReference>
<sequence length="336" mass="36285">MSGNQTFQRITVLGAGRWGTAMAIFLAQKPVEVTLWCFTQGEYEALQATDKAPNLPGFSCQKKVRFVLDLDQAVKGADLLVISTPVPFLRQMLAGLTLAPSQVIVSINKGIEQDSLQTVPELIQNFFPHNPLAHLGGPCFPEGLLSQSSPAAETLACEDEELGLALQTFFSTPAFRVYRSQDLRGVAILGALKNVYAIIAGIAVGKGMFEEAVAVLVTRGLAEMKRLCEVMGISLETLYGLSGLGDLVLTCYSSTSSHNKNFGIRLGKGEKVQAILDSMGGTVAEGYYTTKALHQFALEKGLDLPLARTAFAVIYQNKPILEALAELMDRPLKVED</sequence>
<accession>A0A1F6GQ30</accession>
<dbReference type="NCBIfam" id="NF000942">
    <property type="entry name" value="PRK00094.1-4"/>
    <property type="match status" value="1"/>
</dbReference>
<dbReference type="InterPro" id="IPR011128">
    <property type="entry name" value="G3P_DH_NAD-dep_N"/>
</dbReference>
<evidence type="ECO:0000256" key="2">
    <source>
        <dbReference type="ARBA" id="ARBA00022516"/>
    </source>
</evidence>
<dbReference type="AlphaFoldDB" id="A0A1F6GQ30"/>
<feature type="binding site" evidence="9">
    <location>
        <begin position="14"/>
        <end position="19"/>
    </location>
    <ligand>
        <name>NAD(+)</name>
        <dbReference type="ChEBI" id="CHEBI:57540"/>
    </ligand>
</feature>
<evidence type="ECO:0000259" key="12">
    <source>
        <dbReference type="Pfam" id="PF01210"/>
    </source>
</evidence>
<comment type="caution">
    <text evidence="7">Lacks conserved residue(s) required for the propagation of feature annotation.</text>
</comment>
<feature type="domain" description="Glycerol-3-phosphate dehydrogenase NAD-dependent N-terminal" evidence="12">
    <location>
        <begin position="10"/>
        <end position="161"/>
    </location>
</feature>
<keyword evidence="2 7" id="KW-0444">Lipid biosynthesis</keyword>
<proteinExistence type="inferred from homology"/>
<evidence type="ECO:0000256" key="7">
    <source>
        <dbReference type="HAMAP-Rule" id="MF_00394"/>
    </source>
</evidence>
<dbReference type="GO" id="GO:0046167">
    <property type="term" value="P:glycerol-3-phosphate biosynthetic process"/>
    <property type="evidence" value="ECO:0007669"/>
    <property type="project" value="UniProtKB-UniRule"/>
</dbReference>
<evidence type="ECO:0000313" key="14">
    <source>
        <dbReference type="EMBL" id="OGH00203.1"/>
    </source>
</evidence>
<feature type="binding site" evidence="7">
    <location>
        <position position="259"/>
    </location>
    <ligand>
        <name>sn-glycerol 3-phosphate</name>
        <dbReference type="ChEBI" id="CHEBI:57597"/>
    </ligand>
</feature>
<dbReference type="PRINTS" id="PR00077">
    <property type="entry name" value="GPDHDRGNASE"/>
</dbReference>
<feature type="domain" description="Glycerol-3-phosphate dehydrogenase NAD-dependent C-terminal" evidence="13">
    <location>
        <begin position="182"/>
        <end position="324"/>
    </location>
</feature>
<dbReference type="HAMAP" id="MF_00394">
    <property type="entry name" value="NAD_Glyc3P_dehydrog"/>
    <property type="match status" value="1"/>
</dbReference>
<dbReference type="InterPro" id="IPR013328">
    <property type="entry name" value="6PGD_dom2"/>
</dbReference>
<dbReference type="Gene3D" id="3.40.50.720">
    <property type="entry name" value="NAD(P)-binding Rossmann-like Domain"/>
    <property type="match status" value="1"/>
</dbReference>
<dbReference type="UniPathway" id="UPA00940"/>
<feature type="binding site" evidence="7">
    <location>
        <position position="283"/>
    </location>
    <ligand>
        <name>NADPH</name>
        <dbReference type="ChEBI" id="CHEBI:57783"/>
    </ligand>
</feature>
<dbReference type="SUPFAM" id="SSF51735">
    <property type="entry name" value="NAD(P)-binding Rossmann-fold domains"/>
    <property type="match status" value="1"/>
</dbReference>
<feature type="active site" description="Proton acceptor" evidence="7 8">
    <location>
        <position position="193"/>
    </location>
</feature>
<dbReference type="NCBIfam" id="NF000940">
    <property type="entry name" value="PRK00094.1-2"/>
    <property type="match status" value="1"/>
</dbReference>
<dbReference type="GO" id="GO:0005829">
    <property type="term" value="C:cytosol"/>
    <property type="evidence" value="ECO:0007669"/>
    <property type="project" value="TreeGrafter"/>
</dbReference>
<keyword evidence="7" id="KW-0963">Cytoplasm</keyword>
<dbReference type="InterPro" id="IPR008927">
    <property type="entry name" value="6-PGluconate_DH-like_C_sf"/>
</dbReference>
<evidence type="ECO:0000259" key="13">
    <source>
        <dbReference type="Pfam" id="PF07479"/>
    </source>
</evidence>
<evidence type="ECO:0000256" key="8">
    <source>
        <dbReference type="PIRSR" id="PIRSR000114-1"/>
    </source>
</evidence>
<keyword evidence="7" id="KW-0521">NADP</keyword>
<keyword evidence="7 9" id="KW-0520">NAD</keyword>
<evidence type="ECO:0000256" key="4">
    <source>
        <dbReference type="ARBA" id="ARBA00023098"/>
    </source>
</evidence>
<dbReference type="SUPFAM" id="SSF48179">
    <property type="entry name" value="6-phosphogluconate dehydrogenase C-terminal domain-like"/>
    <property type="match status" value="1"/>
</dbReference>
<name>A0A1F6GQ30_9PROT</name>
<evidence type="ECO:0000256" key="10">
    <source>
        <dbReference type="RuleBase" id="RU000437"/>
    </source>
</evidence>
<dbReference type="GO" id="GO:0006650">
    <property type="term" value="P:glycerophospholipid metabolic process"/>
    <property type="evidence" value="ECO:0007669"/>
    <property type="project" value="UniProtKB-UniRule"/>
</dbReference>
<dbReference type="PIRSF" id="PIRSF000114">
    <property type="entry name" value="Glycerol-3-P_dh"/>
    <property type="match status" value="1"/>
</dbReference>
<dbReference type="InterPro" id="IPR036291">
    <property type="entry name" value="NAD(P)-bd_dom_sf"/>
</dbReference>
<comment type="catalytic activity">
    <reaction evidence="7">
        <text>sn-glycerol 3-phosphate + NAD(+) = dihydroxyacetone phosphate + NADH + H(+)</text>
        <dbReference type="Rhea" id="RHEA:11092"/>
        <dbReference type="ChEBI" id="CHEBI:15378"/>
        <dbReference type="ChEBI" id="CHEBI:57540"/>
        <dbReference type="ChEBI" id="CHEBI:57597"/>
        <dbReference type="ChEBI" id="CHEBI:57642"/>
        <dbReference type="ChEBI" id="CHEBI:57945"/>
        <dbReference type="EC" id="1.1.1.94"/>
    </reaction>
</comment>
<dbReference type="Pfam" id="PF01210">
    <property type="entry name" value="NAD_Gly3P_dh_N"/>
    <property type="match status" value="1"/>
</dbReference>
<feature type="binding site" evidence="7">
    <location>
        <position position="18"/>
    </location>
    <ligand>
        <name>NADPH</name>
        <dbReference type="ChEBI" id="CHEBI:57783"/>
    </ligand>
</feature>
<feature type="binding site" evidence="7">
    <location>
        <position position="137"/>
    </location>
    <ligand>
        <name>sn-glycerol 3-phosphate</name>
        <dbReference type="ChEBI" id="CHEBI:57597"/>
    </ligand>
</feature>
<feature type="binding site" evidence="7">
    <location>
        <position position="285"/>
    </location>
    <ligand>
        <name>NADPH</name>
        <dbReference type="ChEBI" id="CHEBI:57783"/>
    </ligand>
</feature>
<protein>
    <recommendedName>
        <fullName evidence="7">Glycerol-3-phosphate dehydrogenase [NAD(P)+]</fullName>
        <ecNumber evidence="7">1.1.1.94</ecNumber>
    </recommendedName>
    <alternativeName>
        <fullName evidence="7">NAD(P)(+)-dependent glycerol-3-phosphate dehydrogenase</fullName>
    </alternativeName>
    <alternativeName>
        <fullName evidence="7">NAD(P)H-dependent dihydroxyacetone-phosphate reductase</fullName>
    </alternativeName>
</protein>
<comment type="pathway">
    <text evidence="7">Membrane lipid metabolism; glycerophospholipid metabolism.</text>
</comment>
<dbReference type="PANTHER" id="PTHR11728">
    <property type="entry name" value="GLYCEROL-3-PHOSPHATE DEHYDROGENASE"/>
    <property type="match status" value="1"/>
</dbReference>
<keyword evidence="6 7" id="KW-1208">Phospholipid metabolism</keyword>
<evidence type="ECO:0000256" key="9">
    <source>
        <dbReference type="PIRSR" id="PIRSR000114-3"/>
    </source>
</evidence>
<evidence type="ECO:0000256" key="6">
    <source>
        <dbReference type="ARBA" id="ARBA00023264"/>
    </source>
</evidence>
<evidence type="ECO:0000256" key="3">
    <source>
        <dbReference type="ARBA" id="ARBA00023002"/>
    </source>
</evidence>
<feature type="binding site" evidence="7">
    <location>
        <position position="246"/>
    </location>
    <ligand>
        <name>sn-glycerol 3-phosphate</name>
        <dbReference type="ChEBI" id="CHEBI:57597"/>
    </ligand>
</feature>
<dbReference type="EMBL" id="MFNF01000048">
    <property type="protein sequence ID" value="OGH00203.1"/>
    <property type="molecule type" value="Genomic_DNA"/>
</dbReference>
<comment type="subcellular location">
    <subcellularLocation>
        <location evidence="7">Cytoplasm</location>
    </subcellularLocation>
</comment>
<evidence type="ECO:0000256" key="11">
    <source>
        <dbReference type="RuleBase" id="RU000439"/>
    </source>
</evidence>
<feature type="binding site" evidence="7">
    <location>
        <position position="257"/>
    </location>
    <ligand>
        <name>sn-glycerol 3-phosphate</name>
        <dbReference type="ChEBI" id="CHEBI:57597"/>
    </ligand>
</feature>
<keyword evidence="3 7" id="KW-0560">Oxidoreductase</keyword>
<comment type="catalytic activity">
    <reaction evidence="7 11">
        <text>sn-glycerol 3-phosphate + NADP(+) = dihydroxyacetone phosphate + NADPH + H(+)</text>
        <dbReference type="Rhea" id="RHEA:11096"/>
        <dbReference type="ChEBI" id="CHEBI:15378"/>
        <dbReference type="ChEBI" id="CHEBI:57597"/>
        <dbReference type="ChEBI" id="CHEBI:57642"/>
        <dbReference type="ChEBI" id="CHEBI:57783"/>
        <dbReference type="ChEBI" id="CHEBI:58349"/>
        <dbReference type="EC" id="1.1.1.94"/>
    </reaction>
</comment>
<gene>
    <name evidence="7" type="primary">gpsA</name>
    <name evidence="14" type="ORF">A2557_05585</name>
</gene>
<feature type="binding site" evidence="9">
    <location>
        <position position="88"/>
    </location>
    <ligand>
        <name>NAD(+)</name>
        <dbReference type="ChEBI" id="CHEBI:57540"/>
    </ligand>
</feature>
<dbReference type="InterPro" id="IPR006168">
    <property type="entry name" value="G3P_DH_NAD-dep"/>
</dbReference>
<feature type="binding site" evidence="7">
    <location>
        <position position="109"/>
    </location>
    <ligand>
        <name>sn-glycerol 3-phosphate</name>
        <dbReference type="ChEBI" id="CHEBI:57597"/>
    </ligand>
</feature>
<dbReference type="Proteomes" id="UP000177583">
    <property type="component" value="Unassembled WGS sequence"/>
</dbReference>
<evidence type="ECO:0000256" key="1">
    <source>
        <dbReference type="ARBA" id="ARBA00011009"/>
    </source>
</evidence>
<evidence type="ECO:0000256" key="5">
    <source>
        <dbReference type="ARBA" id="ARBA00023209"/>
    </source>
</evidence>
<comment type="function">
    <text evidence="7">Catalyzes the reduction of the glycolytic intermediate dihydroxyacetone phosphate (DHAP) to sn-glycerol 3-phosphate (G3P), the key precursor for phospholipid synthesis.</text>
</comment>
<organism evidence="14 15">
    <name type="scientific">Candidatus Lambdaproteobacteria bacterium RIFOXYD2_FULL_56_26</name>
    <dbReference type="NCBI Taxonomy" id="1817773"/>
    <lineage>
        <taxon>Bacteria</taxon>
        <taxon>Pseudomonadati</taxon>
        <taxon>Pseudomonadota</taxon>
        <taxon>Candidatus Lambdaproteobacteria</taxon>
    </lineage>
</organism>